<dbReference type="Gene3D" id="2.60.40.2060">
    <property type="match status" value="1"/>
</dbReference>
<evidence type="ECO:0000313" key="5">
    <source>
        <dbReference type="Proteomes" id="UP000283850"/>
    </source>
</evidence>
<feature type="signal peptide" evidence="1">
    <location>
        <begin position="1"/>
        <end position="18"/>
    </location>
</feature>
<dbReference type="Pfam" id="PF18003">
    <property type="entry name" value="DUF3823_C"/>
    <property type="match status" value="1"/>
</dbReference>
<dbReference type="EMBL" id="QRZF01000001">
    <property type="protein sequence ID" value="RGV58535.1"/>
    <property type="molecule type" value="Genomic_DNA"/>
</dbReference>
<evidence type="ECO:0000256" key="1">
    <source>
        <dbReference type="SAM" id="SignalP"/>
    </source>
</evidence>
<protein>
    <submittedName>
        <fullName evidence="4">DUF3823 domain-containing protein</fullName>
    </submittedName>
</protein>
<name>A0A412YMH8_9BACE</name>
<evidence type="ECO:0000259" key="2">
    <source>
        <dbReference type="Pfam" id="PF12866"/>
    </source>
</evidence>
<organism evidence="4 5">
    <name type="scientific">Bacteroides intestinalis</name>
    <dbReference type="NCBI Taxonomy" id="329854"/>
    <lineage>
        <taxon>Bacteria</taxon>
        <taxon>Pseudomonadati</taxon>
        <taxon>Bacteroidota</taxon>
        <taxon>Bacteroidia</taxon>
        <taxon>Bacteroidales</taxon>
        <taxon>Bacteroidaceae</taxon>
        <taxon>Bacteroides</taxon>
    </lineage>
</organism>
<dbReference type="PROSITE" id="PS51257">
    <property type="entry name" value="PROKAR_LIPOPROTEIN"/>
    <property type="match status" value="1"/>
</dbReference>
<evidence type="ECO:0000259" key="3">
    <source>
        <dbReference type="Pfam" id="PF18003"/>
    </source>
</evidence>
<feature type="chain" id="PRO_5019399714" evidence="1">
    <location>
        <begin position="19"/>
        <end position="241"/>
    </location>
</feature>
<gene>
    <name evidence="4" type="ORF">DWW10_01025</name>
</gene>
<sequence length="241" mass="27321">MKKLIYSLLFGTSALLMASCMEVDNFDAPDCHFYGKIIDSTTGEGIVSDRGDCHIRIWEVSYKVNPGSQDLVVKEDGTFNNTKLFAGTYDMVPEGSWWPADTIRMGIGNKTSQNFEVTPYLKVFDFKTELVGTTLTMSCRLDAPKTEGLPQITEIRPFLSLNNFCGASNCIGYYNTNTFKINVMKTWDKIEKAEDGKSLTYTVEVPVKRGYIYFARMGARVKDKFEKYNYTEIVKIEVPNE</sequence>
<dbReference type="InterPro" id="IPR041186">
    <property type="entry name" value="DUF3823_C"/>
</dbReference>
<dbReference type="Gene3D" id="2.60.40.1120">
    <property type="entry name" value="Carboxypeptidase-like, regulatory domain"/>
    <property type="match status" value="1"/>
</dbReference>
<dbReference type="Proteomes" id="UP000283850">
    <property type="component" value="Unassembled WGS sequence"/>
</dbReference>
<feature type="domain" description="DUF3823" evidence="2">
    <location>
        <begin position="32"/>
        <end position="118"/>
    </location>
</feature>
<dbReference type="AlphaFoldDB" id="A0A412YMH8"/>
<evidence type="ECO:0000313" key="4">
    <source>
        <dbReference type="EMBL" id="RGV58535.1"/>
    </source>
</evidence>
<accession>A0A412YMH8</accession>
<keyword evidence="1" id="KW-0732">Signal</keyword>
<comment type="caution">
    <text evidence="4">The sequence shown here is derived from an EMBL/GenBank/DDBJ whole genome shotgun (WGS) entry which is preliminary data.</text>
</comment>
<dbReference type="Pfam" id="PF12866">
    <property type="entry name" value="DUF3823"/>
    <property type="match status" value="1"/>
</dbReference>
<proteinExistence type="predicted"/>
<dbReference type="InterPro" id="IPR024278">
    <property type="entry name" value="DUF3823_N"/>
</dbReference>
<reference evidence="4 5" key="1">
    <citation type="submission" date="2018-08" db="EMBL/GenBank/DDBJ databases">
        <title>A genome reference for cultivated species of the human gut microbiota.</title>
        <authorList>
            <person name="Zou Y."/>
            <person name="Xue W."/>
            <person name="Luo G."/>
        </authorList>
    </citation>
    <scope>NUCLEOTIDE SEQUENCE [LARGE SCALE GENOMIC DNA]</scope>
    <source>
        <strain evidence="4 5">AF14-32</strain>
    </source>
</reference>
<feature type="domain" description="DUF3823" evidence="3">
    <location>
        <begin position="123"/>
        <end position="235"/>
    </location>
</feature>
<dbReference type="RefSeq" id="WP_022394282.1">
    <property type="nucleotide sequence ID" value="NZ_QRZF01000001.1"/>
</dbReference>